<dbReference type="PANTHER" id="PTHR43798">
    <property type="entry name" value="MONOACYLGLYCEROL LIPASE"/>
    <property type="match status" value="1"/>
</dbReference>
<dbReference type="GO" id="GO:0047372">
    <property type="term" value="F:monoacylglycerol lipase activity"/>
    <property type="evidence" value="ECO:0007669"/>
    <property type="project" value="TreeGrafter"/>
</dbReference>
<evidence type="ECO:0000313" key="2">
    <source>
        <dbReference type="EMBL" id="UTU49034.1"/>
    </source>
</evidence>
<dbReference type="InterPro" id="IPR050266">
    <property type="entry name" value="AB_hydrolase_sf"/>
</dbReference>
<keyword evidence="3" id="KW-1185">Reference proteome</keyword>
<dbReference type="SUPFAM" id="SSF53474">
    <property type="entry name" value="alpha/beta-Hydrolases"/>
    <property type="match status" value="1"/>
</dbReference>
<dbReference type="InterPro" id="IPR029058">
    <property type="entry name" value="AB_hydrolase_fold"/>
</dbReference>
<evidence type="ECO:0000313" key="3">
    <source>
        <dbReference type="Proteomes" id="UP001060070"/>
    </source>
</evidence>
<dbReference type="AlphaFoldDB" id="A0AB38T2R8"/>
<evidence type="ECO:0000259" key="1">
    <source>
        <dbReference type="Pfam" id="PF00561"/>
    </source>
</evidence>
<dbReference type="Proteomes" id="UP001060070">
    <property type="component" value="Chromosome"/>
</dbReference>
<dbReference type="InterPro" id="IPR000073">
    <property type="entry name" value="AB_hydrolase_1"/>
</dbReference>
<dbReference type="GO" id="GO:0046464">
    <property type="term" value="P:acylglycerol catabolic process"/>
    <property type="evidence" value="ECO:0007669"/>
    <property type="project" value="TreeGrafter"/>
</dbReference>
<name>A0AB38T2R8_9HYPH</name>
<dbReference type="GO" id="GO:0016020">
    <property type="term" value="C:membrane"/>
    <property type="evidence" value="ECO:0007669"/>
    <property type="project" value="TreeGrafter"/>
</dbReference>
<keyword evidence="2" id="KW-0378">Hydrolase</keyword>
<dbReference type="RefSeq" id="WP_024501607.1">
    <property type="nucleotide sequence ID" value="NZ_CP088147.1"/>
</dbReference>
<dbReference type="PANTHER" id="PTHR43798:SF33">
    <property type="entry name" value="HYDROLASE, PUTATIVE (AFU_ORTHOLOGUE AFUA_2G14860)-RELATED"/>
    <property type="match status" value="1"/>
</dbReference>
<dbReference type="Gene3D" id="3.40.50.1820">
    <property type="entry name" value="alpha/beta hydrolase"/>
    <property type="match status" value="1"/>
</dbReference>
<accession>A0AB38T2R8</accession>
<reference evidence="2 3" key="1">
    <citation type="journal article" date="2022" name="Microbiol. Resour. Announc.">
        <title>Complete Genome Sequence of Mesorhizobium ciceri Strain R30, a Rhizobium Used as a Commercial Inoculant for Chickpea in Argentina.</title>
        <authorList>
            <person name="Foresto E."/>
            <person name="Revale S."/>
            <person name="Primo E."/>
            <person name="Nievas F."/>
            <person name="Carezzano E."/>
            <person name="Puente M."/>
            <person name="Alzari P."/>
            <person name="Mart M."/>
            <person name="Ben-Assaya M."/>
            <person name="Mornico D."/>
            <person name="Santoro M."/>
            <person name="Mart F."/>
            <person name="Giordano W."/>
            <person name="Bogino P."/>
        </authorList>
    </citation>
    <scope>NUCLEOTIDE SEQUENCE [LARGE SCALE GENOMIC DNA]</scope>
    <source>
        <strain evidence="2 3">R30</strain>
    </source>
</reference>
<dbReference type="PRINTS" id="PR00412">
    <property type="entry name" value="EPOXHYDRLASE"/>
</dbReference>
<feature type="domain" description="AB hydrolase-1" evidence="1">
    <location>
        <begin position="26"/>
        <end position="249"/>
    </location>
</feature>
<dbReference type="PRINTS" id="PR00111">
    <property type="entry name" value="ABHYDROLASE"/>
</dbReference>
<dbReference type="InterPro" id="IPR000639">
    <property type="entry name" value="Epox_hydrolase-like"/>
</dbReference>
<gene>
    <name evidence="2" type="ORF">LRP29_16075</name>
</gene>
<dbReference type="Pfam" id="PF00561">
    <property type="entry name" value="Abhydrolase_1"/>
    <property type="match status" value="1"/>
</dbReference>
<protein>
    <submittedName>
        <fullName evidence="2">Alpha/beta hydrolase</fullName>
    </submittedName>
</protein>
<organism evidence="2 3">
    <name type="scientific">Mesorhizobium ciceri</name>
    <dbReference type="NCBI Taxonomy" id="39645"/>
    <lineage>
        <taxon>Bacteria</taxon>
        <taxon>Pseudomonadati</taxon>
        <taxon>Pseudomonadota</taxon>
        <taxon>Alphaproteobacteria</taxon>
        <taxon>Hyphomicrobiales</taxon>
        <taxon>Phyllobacteriaceae</taxon>
        <taxon>Mesorhizobium</taxon>
    </lineage>
</organism>
<dbReference type="EMBL" id="CP088147">
    <property type="protein sequence ID" value="UTU49034.1"/>
    <property type="molecule type" value="Genomic_DNA"/>
</dbReference>
<sequence length="312" mass="33706">MFDGFQSAEIDTGDANIFCLRAGGGPPLLLLHGFPQTHLMWRDIAPALASRFSVVCADLRGYGRSSCPASIPDHAPYAKRAMAADMTRLMEKLGFSSFMVAGHDRGGRVAYRMALDHPGSIDRLAVLDIVPTADAWDRADARLALGYWPWSLLAQPEPLPEKILSGTAEAIVDNALDGWGSSSSAFPAEVRQAYVDALRAPAHIHAICEEYRAAATLDREHDHADKAAGRRIRCPLLALWSGQGALADWYAGEGGPLALWRGWADDVRGQPMPGGHFFPEENPPRTADLLAGFFSETGHGISPRSELPSPSL</sequence>
<proteinExistence type="predicted"/>